<dbReference type="Proteomes" id="UP001220022">
    <property type="component" value="Unassembled WGS sequence"/>
</dbReference>
<dbReference type="RefSeq" id="WP_275820931.1">
    <property type="nucleotide sequence ID" value="NZ_BAAANM010000021.1"/>
</dbReference>
<proteinExistence type="predicted"/>
<protein>
    <submittedName>
        <fullName evidence="2">Helix-turn-helix transcriptional regulator</fullName>
    </submittedName>
</protein>
<name>A0ABT5Z9J0_9ACTN</name>
<dbReference type="EMBL" id="JARHTQ010000033">
    <property type="protein sequence ID" value="MDF2260383.1"/>
    <property type="molecule type" value="Genomic_DNA"/>
</dbReference>
<organism evidence="2 3">
    <name type="scientific">Streptantibioticus ferralitis</name>
    <dbReference type="NCBI Taxonomy" id="236510"/>
    <lineage>
        <taxon>Bacteria</taxon>
        <taxon>Bacillati</taxon>
        <taxon>Actinomycetota</taxon>
        <taxon>Actinomycetes</taxon>
        <taxon>Kitasatosporales</taxon>
        <taxon>Streptomycetaceae</taxon>
        <taxon>Streptantibioticus</taxon>
    </lineage>
</organism>
<dbReference type="Gene3D" id="1.10.260.40">
    <property type="entry name" value="lambda repressor-like DNA-binding domains"/>
    <property type="match status" value="1"/>
</dbReference>
<evidence type="ECO:0000259" key="1">
    <source>
        <dbReference type="PROSITE" id="PS50943"/>
    </source>
</evidence>
<dbReference type="InterPro" id="IPR010982">
    <property type="entry name" value="Lambda_DNA-bd_dom_sf"/>
</dbReference>
<evidence type="ECO:0000313" key="2">
    <source>
        <dbReference type="EMBL" id="MDF2260383.1"/>
    </source>
</evidence>
<keyword evidence="3" id="KW-1185">Reference proteome</keyword>
<dbReference type="PANTHER" id="PTHR35010:SF2">
    <property type="entry name" value="BLL4672 PROTEIN"/>
    <property type="match status" value="1"/>
</dbReference>
<dbReference type="InterPro" id="IPR001387">
    <property type="entry name" value="Cro/C1-type_HTH"/>
</dbReference>
<evidence type="ECO:0000313" key="3">
    <source>
        <dbReference type="Proteomes" id="UP001220022"/>
    </source>
</evidence>
<comment type="caution">
    <text evidence="2">The sequence shown here is derived from an EMBL/GenBank/DDBJ whole genome shotgun (WGS) entry which is preliminary data.</text>
</comment>
<accession>A0ABT5Z9J0</accession>
<dbReference type="PROSITE" id="PS50943">
    <property type="entry name" value="HTH_CROC1"/>
    <property type="match status" value="1"/>
</dbReference>
<dbReference type="Gene3D" id="3.30.450.180">
    <property type="match status" value="1"/>
</dbReference>
<dbReference type="InterPro" id="IPR041413">
    <property type="entry name" value="MLTR_LBD"/>
</dbReference>
<reference evidence="2 3" key="1">
    <citation type="submission" date="2023-03" db="EMBL/GenBank/DDBJ databases">
        <title>Draft genome sequence of type strain Streptomyces ferralitis JCM 14344.</title>
        <authorList>
            <person name="Klaysubun C."/>
            <person name="Duangmal K."/>
        </authorList>
    </citation>
    <scope>NUCLEOTIDE SEQUENCE [LARGE SCALE GENOMIC DNA]</scope>
    <source>
        <strain evidence="2 3">JCM 14344</strain>
    </source>
</reference>
<feature type="domain" description="HTH cro/C1-type" evidence="1">
    <location>
        <begin position="36"/>
        <end position="86"/>
    </location>
</feature>
<dbReference type="SMART" id="SM00530">
    <property type="entry name" value="HTH_XRE"/>
    <property type="match status" value="1"/>
</dbReference>
<dbReference type="SUPFAM" id="SSF47413">
    <property type="entry name" value="lambda repressor-like DNA-binding domains"/>
    <property type="match status" value="1"/>
</dbReference>
<dbReference type="PANTHER" id="PTHR35010">
    <property type="entry name" value="BLL4672 PROTEIN-RELATED"/>
    <property type="match status" value="1"/>
</dbReference>
<dbReference type="Pfam" id="PF13560">
    <property type="entry name" value="HTH_31"/>
    <property type="match status" value="1"/>
</dbReference>
<gene>
    <name evidence="2" type="ORF">P2L57_33140</name>
</gene>
<sequence length="294" mass="31734">MAAPAELGEFLRSRRAGLRPQDVGLVPFGSRRRVPGLLREELAQLAGVSAAYYTRLEQGQSGNASDGVLDAIARALRLGEDETAHLRNLARPRPARSRRAPGTQHARAGTRQLITAMRGVPAVVLDIRFDVLAWNPLGHALLAGHLDLAAPDRPADRPNLQRLLFLDPHTRELYPRREQETRRAVSSLRLIAGGAPDDRRLAELIGELTMKSPEFAALWSRHPVRNCAFGTKEFHHPLVGEVELAFEMLSLPDSAQRLMTYSAAPGSAAEAALRLLAAGTAEAAGAAAESTAPG</sequence>
<dbReference type="Pfam" id="PF17765">
    <property type="entry name" value="MLTR_LBD"/>
    <property type="match status" value="1"/>
</dbReference>
<dbReference type="CDD" id="cd00093">
    <property type="entry name" value="HTH_XRE"/>
    <property type="match status" value="1"/>
</dbReference>